<feature type="transmembrane region" description="Helical" evidence="5">
    <location>
        <begin position="93"/>
        <end position="112"/>
    </location>
</feature>
<dbReference type="InterPro" id="IPR051533">
    <property type="entry name" value="WaaL-like"/>
</dbReference>
<dbReference type="AlphaFoldDB" id="A0A6F8SLQ9"/>
<evidence type="ECO:0000256" key="5">
    <source>
        <dbReference type="SAM" id="Phobius"/>
    </source>
</evidence>
<keyword evidence="4 5" id="KW-0472">Membrane</keyword>
<reference evidence="8" key="2">
    <citation type="submission" date="2020-03" db="EMBL/GenBank/DDBJ databases">
        <title>Complete Genome Sequence of Adlercreutzia sp. strain 8CFCBH1 Producing Equol, Isolated from Healthy Japanese Feces.</title>
        <authorList>
            <person name="Ogata Y."/>
            <person name="Sakamoto M."/>
            <person name="Ohkuma M."/>
            <person name="Hattori M."/>
            <person name="Suda W."/>
        </authorList>
    </citation>
    <scope>NUCLEOTIDE SEQUENCE [LARGE SCALE GENOMIC DNA]</scope>
    <source>
        <strain evidence="8">8CFCBH1</strain>
    </source>
</reference>
<feature type="transmembrane region" description="Helical" evidence="5">
    <location>
        <begin position="212"/>
        <end position="228"/>
    </location>
</feature>
<feature type="domain" description="O-antigen ligase-related" evidence="6">
    <location>
        <begin position="218"/>
        <end position="362"/>
    </location>
</feature>
<name>A0A6F8SLQ9_9ACTN</name>
<keyword evidence="2 5" id="KW-0812">Transmembrane</keyword>
<evidence type="ECO:0000259" key="6">
    <source>
        <dbReference type="Pfam" id="PF04932"/>
    </source>
</evidence>
<evidence type="ECO:0000256" key="1">
    <source>
        <dbReference type="ARBA" id="ARBA00004141"/>
    </source>
</evidence>
<feature type="transmembrane region" description="Helical" evidence="5">
    <location>
        <begin position="118"/>
        <end position="137"/>
    </location>
</feature>
<feature type="transmembrane region" description="Helical" evidence="5">
    <location>
        <begin position="187"/>
        <end position="205"/>
    </location>
</feature>
<keyword evidence="3 5" id="KW-1133">Transmembrane helix</keyword>
<sequence>MEEKTHYSQVVLVTIAFLFCCTISIPTQAESLEPLRSFLASLPLVSATDAVGAATLTQVRYSFLTVFLVLAAGTLTLNLLLSHRIGWRLGGTPPLVSLLLFAAVAAISAVYFKNIADTAKLFVYVELAISIAWMTAGEKRFLCRSLLKLLLTVGVLNALVTVAQFLVLAQGSTGVRALRMARPDGLFGDSILSALVGAMTLFVVLNRADMPWSRKIALSLLLLVAGVLTGARSFYYLAAGACILGVAFALQGSGIKAILCCAICVIGIAAIVVMVDRISDFEESVSSVSSDVLSGRDLKAALALQEFDEHPVIGIGTGRYAHAEAAYYAETMTKAGLNGTNPHNIYLQVLCENGIVGFILFAIFIGCTLWQLWRQRSWQAFSIFGLFLVSGMTLGVFYSASVASFVLALIFANLPATVSSVSER</sequence>
<dbReference type="KEGG" id="ahat:ADCFC_16910"/>
<accession>A0A6F8SLQ9</accession>
<protein>
    <recommendedName>
        <fullName evidence="6">O-antigen ligase-related domain-containing protein</fullName>
    </recommendedName>
</protein>
<dbReference type="Pfam" id="PF04932">
    <property type="entry name" value="Wzy_C"/>
    <property type="match status" value="1"/>
</dbReference>
<feature type="transmembrane region" description="Helical" evidence="5">
    <location>
        <begin position="385"/>
        <end position="412"/>
    </location>
</feature>
<dbReference type="Proteomes" id="UP000501727">
    <property type="component" value="Chromosome"/>
</dbReference>
<evidence type="ECO:0000313" key="8">
    <source>
        <dbReference type="Proteomes" id="UP000501727"/>
    </source>
</evidence>
<evidence type="ECO:0000256" key="2">
    <source>
        <dbReference type="ARBA" id="ARBA00022692"/>
    </source>
</evidence>
<dbReference type="InterPro" id="IPR007016">
    <property type="entry name" value="O-antigen_ligase-rel_domated"/>
</dbReference>
<feature type="transmembrane region" description="Helical" evidence="5">
    <location>
        <begin position="61"/>
        <end position="81"/>
    </location>
</feature>
<evidence type="ECO:0000313" key="7">
    <source>
        <dbReference type="EMBL" id="BCA89072.1"/>
    </source>
</evidence>
<dbReference type="GO" id="GO:0016020">
    <property type="term" value="C:membrane"/>
    <property type="evidence" value="ECO:0007669"/>
    <property type="project" value="UniProtKB-SubCell"/>
</dbReference>
<proteinExistence type="predicted"/>
<dbReference type="RefSeq" id="WP_173113679.1">
    <property type="nucleotide sequence ID" value="NZ_AP022829.1"/>
</dbReference>
<evidence type="ECO:0000256" key="4">
    <source>
        <dbReference type="ARBA" id="ARBA00023136"/>
    </source>
</evidence>
<feature type="transmembrane region" description="Helical" evidence="5">
    <location>
        <begin position="149"/>
        <end position="167"/>
    </location>
</feature>
<dbReference type="PANTHER" id="PTHR37422">
    <property type="entry name" value="TEICHURONIC ACID BIOSYNTHESIS PROTEIN TUAE"/>
    <property type="match status" value="1"/>
</dbReference>
<feature type="transmembrane region" description="Helical" evidence="5">
    <location>
        <begin position="354"/>
        <end position="373"/>
    </location>
</feature>
<dbReference type="EMBL" id="AP022829">
    <property type="protein sequence ID" value="BCA89072.1"/>
    <property type="molecule type" value="Genomic_DNA"/>
</dbReference>
<evidence type="ECO:0000256" key="3">
    <source>
        <dbReference type="ARBA" id="ARBA00022989"/>
    </source>
</evidence>
<dbReference type="PANTHER" id="PTHR37422:SF13">
    <property type="entry name" value="LIPOPOLYSACCHARIDE BIOSYNTHESIS PROTEIN PA4999-RELATED"/>
    <property type="match status" value="1"/>
</dbReference>
<comment type="subcellular location">
    <subcellularLocation>
        <location evidence="1">Membrane</location>
        <topology evidence="1">Multi-pass membrane protein</topology>
    </subcellularLocation>
</comment>
<keyword evidence="8" id="KW-1185">Reference proteome</keyword>
<feature type="transmembrane region" description="Helical" evidence="5">
    <location>
        <begin position="257"/>
        <end position="275"/>
    </location>
</feature>
<gene>
    <name evidence="7" type="ORF">ADCFC_15690</name>
</gene>
<organism evidence="7 8">
    <name type="scientific">Adlercreutzia hattorii</name>
    <dbReference type="NCBI Taxonomy" id="2707299"/>
    <lineage>
        <taxon>Bacteria</taxon>
        <taxon>Bacillati</taxon>
        <taxon>Actinomycetota</taxon>
        <taxon>Coriobacteriia</taxon>
        <taxon>Eggerthellales</taxon>
        <taxon>Eggerthellaceae</taxon>
        <taxon>Adlercreutzia</taxon>
    </lineage>
</organism>
<reference evidence="8" key="1">
    <citation type="journal article" date="2020" name="Microbiol. Resour. Announc.">
        <title>Complete Genome Sequence of Adlercreutzia sp. Strain 8CFCBH1, a Potent Producer of Equol, Isolated from Healthy Japanese Feces.</title>
        <authorList>
            <person name="Ogata Y."/>
            <person name="Sakamoto M."/>
            <person name="Ohkuma M."/>
            <person name="Hattori M."/>
            <person name="Suda W."/>
        </authorList>
    </citation>
    <scope>NUCLEOTIDE SEQUENCE [LARGE SCALE GENOMIC DNA]</scope>
    <source>
        <strain evidence="8">8CFCBH1</strain>
    </source>
</reference>